<dbReference type="AlphaFoldDB" id="V5G718"/>
<evidence type="ECO:0000313" key="3">
    <source>
        <dbReference type="EMBL" id="JAB65885.1"/>
    </source>
</evidence>
<feature type="non-terminal residue" evidence="3">
    <location>
        <position position="1"/>
    </location>
</feature>
<feature type="signal peptide" evidence="2">
    <location>
        <begin position="1"/>
        <end position="18"/>
    </location>
</feature>
<feature type="coiled-coil region" evidence="1">
    <location>
        <begin position="315"/>
        <end position="349"/>
    </location>
</feature>
<accession>V5G718</accession>
<keyword evidence="2" id="KW-0732">Signal</keyword>
<dbReference type="EMBL" id="GALX01002581">
    <property type="protein sequence ID" value="JAB65885.1"/>
    <property type="molecule type" value="Transcribed_RNA"/>
</dbReference>
<evidence type="ECO:0000256" key="1">
    <source>
        <dbReference type="SAM" id="Coils"/>
    </source>
</evidence>
<feature type="chain" id="PRO_5004733356" evidence="2">
    <location>
        <begin position="19"/>
        <end position="407"/>
    </location>
</feature>
<organism evidence="3">
    <name type="scientific">Anoplophora glabripennis</name>
    <name type="common">Asian longhorn beetle</name>
    <name type="synonym">Anoplophora nobilis</name>
    <dbReference type="NCBI Taxonomy" id="217634"/>
    <lineage>
        <taxon>Eukaryota</taxon>
        <taxon>Metazoa</taxon>
        <taxon>Ecdysozoa</taxon>
        <taxon>Arthropoda</taxon>
        <taxon>Hexapoda</taxon>
        <taxon>Insecta</taxon>
        <taxon>Pterygota</taxon>
        <taxon>Neoptera</taxon>
        <taxon>Endopterygota</taxon>
        <taxon>Coleoptera</taxon>
        <taxon>Polyphaga</taxon>
        <taxon>Cucujiformia</taxon>
        <taxon>Chrysomeloidea</taxon>
        <taxon>Cerambycidae</taxon>
        <taxon>Lamiinae</taxon>
        <taxon>Lamiini</taxon>
        <taxon>Anoplophora</taxon>
    </lineage>
</organism>
<reference evidence="3" key="1">
    <citation type="submission" date="2013-07" db="EMBL/GenBank/DDBJ databases">
        <title>Midgut Transcriptome Profiling of Anoplphora glabripennis, a Lignocellulose Degrading, Wood-Boring Cerambycid.</title>
        <authorList>
            <person name="Scully E.D."/>
            <person name="Hoover K."/>
            <person name="Carlson J.E."/>
            <person name="Tien M."/>
            <person name="Geib S.M."/>
        </authorList>
    </citation>
    <scope>NUCLEOTIDE SEQUENCE</scope>
</reference>
<proteinExistence type="predicted"/>
<protein>
    <submittedName>
        <fullName evidence="3">Uncharacterized protein</fullName>
    </submittedName>
</protein>
<sequence length="407" mass="45116">AVKMKCIILLSLVALCYSYPYGTGFGMGYGYGMGSGKNFNVNADGSITVATANGKMITITKGIGQNVVVSVADPDVSGNQYYFGYQKHQPDTLAQILSQYQGDINQNTYQQLLGDVDSAIQDGQLGNAIYEALQNLNQVGQIQGQVFGGQVGQQQWQALKQAQQVQQLLQQQAQNQWNQQGLQVPYGQTTGNVQGVVVPVGVSQQGQIVEKLLLQNPQIGYPYSVGPISGHQGVFGQQSFGGNSAWNTLINNILYGRGQQQNPHQYDHYQVGPVGQTGQLLQVEGEILNQQNQIHQGQMQQQQQQQQMLHQQFHHQQQQQQLQGQQQYVQELQEQVQKEQQHVLGQQEQVQEQQKYNTWMNLLSGTKPLIQTVGQQTGSWQQQPGVYSQGGLNVFGQGLHHNIPLVF</sequence>
<evidence type="ECO:0000256" key="2">
    <source>
        <dbReference type="SAM" id="SignalP"/>
    </source>
</evidence>
<name>V5G718_ANOGL</name>
<keyword evidence="1" id="KW-0175">Coiled coil</keyword>